<gene>
    <name evidence="2" type="ORF">MUA00_01635</name>
</gene>
<dbReference type="SUPFAM" id="SSF140591">
    <property type="entry name" value="Type III secretion system domain"/>
    <property type="match status" value="1"/>
</dbReference>
<dbReference type="Proteomes" id="UP001150641">
    <property type="component" value="Unassembled WGS sequence"/>
</dbReference>
<dbReference type="NCBIfam" id="TIGR02511">
    <property type="entry name" value="type_III_tyeA"/>
    <property type="match status" value="1"/>
</dbReference>
<dbReference type="GO" id="GO:0046903">
    <property type="term" value="P:secretion"/>
    <property type="evidence" value="ECO:0007669"/>
    <property type="project" value="InterPro"/>
</dbReference>
<dbReference type="Gene3D" id="1.20.1280.80">
    <property type="match status" value="1"/>
</dbReference>
<proteinExistence type="predicted"/>
<dbReference type="InterPro" id="IPR038347">
    <property type="entry name" value="TyeA_sf"/>
</dbReference>
<organism evidence="2 3">
    <name type="scientific">Dryocola boscaweniae</name>
    <dbReference type="NCBI Taxonomy" id="2925397"/>
    <lineage>
        <taxon>Bacteria</taxon>
        <taxon>Pseudomonadati</taxon>
        <taxon>Pseudomonadota</taxon>
        <taxon>Gammaproteobacteria</taxon>
        <taxon>Enterobacterales</taxon>
        <taxon>Enterobacteriaceae</taxon>
        <taxon>Dryocola</taxon>
    </lineage>
</organism>
<sequence length="354" mass="40329">MSQIDALWSNSYSEINRERADDISTTNQQLFPATTPLTAQVEEGAEASLMETMESMGLVMGSRLLQGNGRKDDDKDKSTRLYEMLLKWVPRVEGGALVELVTGFSTLGNDPGDVVEQMREGGVPEGAMVLLLASLLADPQIERKRRRRLEDALTFLLDDEAISIDLLAWVELGNLPRDALLPLRQIYQQIRQRDDDEAQQEKGLAGWFNEVREWPDRRTRLRVLIRALALDLRADADHHPVKVVTALGELKRLLLFFSMEDHCASVAFSVGVEPERMLAEVLHLLEQTWIYPDWLEQRIGMMGISGSRIFTYLRQMQDLLRFMPSPCFQDDDQAVQLAEAFEQLQEQHEDQCDG</sequence>
<evidence type="ECO:0000313" key="3">
    <source>
        <dbReference type="Proteomes" id="UP001150641"/>
    </source>
</evidence>
<name>A0A9X3ALY3_9ENTR</name>
<dbReference type="RefSeq" id="WP_271121395.1">
    <property type="nucleotide sequence ID" value="NZ_JALHAN010000053.1"/>
</dbReference>
<protein>
    <submittedName>
        <fullName evidence="2">TyeA family type III secretion system gatekeeper subunit</fullName>
    </submittedName>
</protein>
<feature type="domain" description="Hypersensitivity response secretion-like HrpJ" evidence="1">
    <location>
        <begin position="49"/>
        <end position="197"/>
    </location>
</feature>
<evidence type="ECO:0000259" key="1">
    <source>
        <dbReference type="Pfam" id="PF07201"/>
    </source>
</evidence>
<dbReference type="InterPro" id="IPR010812">
    <property type="entry name" value="HrpJ-like"/>
</dbReference>
<keyword evidence="3" id="KW-1185">Reference proteome</keyword>
<evidence type="ECO:0000313" key="2">
    <source>
        <dbReference type="EMBL" id="MCT4700522.1"/>
    </source>
</evidence>
<dbReference type="Pfam" id="PF07201">
    <property type="entry name" value="HrpJ"/>
    <property type="match status" value="1"/>
</dbReference>
<comment type="caution">
    <text evidence="2">The sequence shown here is derived from an EMBL/GenBank/DDBJ whole genome shotgun (WGS) entry which is preliminary data.</text>
</comment>
<accession>A0A9X3ALY3</accession>
<reference evidence="2" key="1">
    <citation type="submission" date="2022-03" db="EMBL/GenBank/DDBJ databases">
        <title>Proposal of a novel genus Dryocolo and two novel species.</title>
        <authorList>
            <person name="Maddock D.W."/>
            <person name="Brady C.L."/>
            <person name="Denman S."/>
            <person name="Arnold D."/>
        </authorList>
    </citation>
    <scope>NUCLEOTIDE SEQUENCE</scope>
    <source>
        <strain evidence="2">H6W4</strain>
    </source>
</reference>
<dbReference type="EMBL" id="JALHAP010000066">
    <property type="protein sequence ID" value="MCT4700522.1"/>
    <property type="molecule type" value="Genomic_DNA"/>
</dbReference>
<dbReference type="GO" id="GO:0019867">
    <property type="term" value="C:outer membrane"/>
    <property type="evidence" value="ECO:0007669"/>
    <property type="project" value="InterPro"/>
</dbReference>
<dbReference type="InterPro" id="IPR013351">
    <property type="entry name" value="T3SS_TyeA-rel"/>
</dbReference>
<dbReference type="AlphaFoldDB" id="A0A9X3ALY3"/>